<dbReference type="SUPFAM" id="SSF51161">
    <property type="entry name" value="Trimeric LpxA-like enzymes"/>
    <property type="match status" value="1"/>
</dbReference>
<sequence>MRKTDRYFPGNNTNALWQMYRTVPFLKAFKNTAVIEVSRVVPFVSVKRWMYRQLLGMEIGEKTALAYKVMPDLMFPEKIHIGSNSIIGYQSTLLTHEHLIDEYRLGDIVIGNEVMIGANVTILPGVTIGDRAVVAAGTVVHKDVPARAFAGGSPMRIRT</sequence>
<dbReference type="Pfam" id="PF00132">
    <property type="entry name" value="Hexapep"/>
    <property type="match status" value="1"/>
</dbReference>
<reference evidence="3 4" key="1">
    <citation type="submission" date="2016-10" db="EMBL/GenBank/DDBJ databases">
        <authorList>
            <person name="de Groot N.N."/>
        </authorList>
    </citation>
    <scope>NUCLEOTIDE SEQUENCE [LARGE SCALE GENOMIC DNA]</scope>
    <source>
        <strain evidence="3 4">DSM 23126</strain>
    </source>
</reference>
<proteinExistence type="predicted"/>
<dbReference type="Proteomes" id="UP000199488">
    <property type="component" value="Unassembled WGS sequence"/>
</dbReference>
<dbReference type="PROSITE" id="PS00101">
    <property type="entry name" value="HEXAPEP_TRANSFERASES"/>
    <property type="match status" value="1"/>
</dbReference>
<dbReference type="STRING" id="1122204.SAMN05421781_1578"/>
<dbReference type="AlphaFoldDB" id="A0A1H2U5M7"/>
<dbReference type="OrthoDB" id="9801697at2"/>
<accession>A0A1H2U5M7</accession>
<dbReference type="PANTHER" id="PTHR43300:SF6">
    <property type="entry name" value="ACETYLTRANSFERASE YVOF-RELATED"/>
    <property type="match status" value="1"/>
</dbReference>
<protein>
    <submittedName>
        <fullName evidence="3">Acetyltransferase (Isoleucine patch superfamily)</fullName>
    </submittedName>
</protein>
<keyword evidence="1 3" id="KW-0808">Transferase</keyword>
<evidence type="ECO:0000256" key="1">
    <source>
        <dbReference type="ARBA" id="ARBA00022679"/>
    </source>
</evidence>
<dbReference type="InterPro" id="IPR001451">
    <property type="entry name" value="Hexapep"/>
</dbReference>
<name>A0A1H2U5M7_9BACI</name>
<dbReference type="PANTHER" id="PTHR43300">
    <property type="entry name" value="ACETYLTRANSFERASE"/>
    <property type="match status" value="1"/>
</dbReference>
<dbReference type="InterPro" id="IPR011004">
    <property type="entry name" value="Trimer_LpxA-like_sf"/>
</dbReference>
<evidence type="ECO:0000313" key="3">
    <source>
        <dbReference type="EMBL" id="SDW51391.1"/>
    </source>
</evidence>
<dbReference type="InterPro" id="IPR018357">
    <property type="entry name" value="Hexapep_transf_CS"/>
</dbReference>
<dbReference type="RefSeq" id="WP_091613435.1">
    <property type="nucleotide sequence ID" value="NZ_FNNC01000003.1"/>
</dbReference>
<dbReference type="GO" id="GO:0016740">
    <property type="term" value="F:transferase activity"/>
    <property type="evidence" value="ECO:0007669"/>
    <property type="project" value="UniProtKB-KW"/>
</dbReference>
<keyword evidence="2" id="KW-0677">Repeat</keyword>
<dbReference type="EMBL" id="FNNC01000003">
    <property type="protein sequence ID" value="SDW51391.1"/>
    <property type="molecule type" value="Genomic_DNA"/>
</dbReference>
<gene>
    <name evidence="3" type="ORF">SAMN05421781_1578</name>
</gene>
<dbReference type="InterPro" id="IPR050179">
    <property type="entry name" value="Trans_hexapeptide_repeat"/>
</dbReference>
<evidence type="ECO:0000313" key="4">
    <source>
        <dbReference type="Proteomes" id="UP000199488"/>
    </source>
</evidence>
<dbReference type="CDD" id="cd04647">
    <property type="entry name" value="LbH_MAT_like"/>
    <property type="match status" value="1"/>
</dbReference>
<organism evidence="3 4">
    <name type="scientific">Marinococcus luteus</name>
    <dbReference type="NCBI Taxonomy" id="1122204"/>
    <lineage>
        <taxon>Bacteria</taxon>
        <taxon>Bacillati</taxon>
        <taxon>Bacillota</taxon>
        <taxon>Bacilli</taxon>
        <taxon>Bacillales</taxon>
        <taxon>Bacillaceae</taxon>
        <taxon>Marinococcus</taxon>
    </lineage>
</organism>
<keyword evidence="4" id="KW-1185">Reference proteome</keyword>
<dbReference type="Gene3D" id="2.160.10.10">
    <property type="entry name" value="Hexapeptide repeat proteins"/>
    <property type="match status" value="1"/>
</dbReference>
<evidence type="ECO:0000256" key="2">
    <source>
        <dbReference type="ARBA" id="ARBA00022737"/>
    </source>
</evidence>